<protein>
    <submittedName>
        <fullName evidence="8">Nitrate/nitrite transporter</fullName>
    </submittedName>
</protein>
<dbReference type="EMBL" id="CP012747">
    <property type="protein sequence ID" value="ALL68435.1"/>
    <property type="molecule type" value="Genomic_DNA"/>
</dbReference>
<evidence type="ECO:0000313" key="9">
    <source>
        <dbReference type="Proteomes" id="UP000019146"/>
    </source>
</evidence>
<evidence type="ECO:0000256" key="4">
    <source>
        <dbReference type="ARBA" id="ARBA00022989"/>
    </source>
</evidence>
<feature type="transmembrane region" description="Helical" evidence="6">
    <location>
        <begin position="253"/>
        <end position="274"/>
    </location>
</feature>
<evidence type="ECO:0000256" key="6">
    <source>
        <dbReference type="SAM" id="Phobius"/>
    </source>
</evidence>
<dbReference type="GO" id="GO:0005886">
    <property type="term" value="C:plasma membrane"/>
    <property type="evidence" value="ECO:0007669"/>
    <property type="project" value="TreeGrafter"/>
</dbReference>
<feature type="transmembrane region" description="Helical" evidence="6">
    <location>
        <begin position="319"/>
        <end position="337"/>
    </location>
</feature>
<keyword evidence="4 6" id="KW-1133">Transmembrane helix</keyword>
<dbReference type="PANTHER" id="PTHR43791:SF36">
    <property type="entry name" value="TRANSPORTER, PUTATIVE (AFU_ORTHOLOGUE AFUA_6G08340)-RELATED"/>
    <property type="match status" value="1"/>
</dbReference>
<feature type="transmembrane region" description="Helical" evidence="6">
    <location>
        <begin position="151"/>
        <end position="174"/>
    </location>
</feature>
<evidence type="ECO:0000256" key="2">
    <source>
        <dbReference type="ARBA" id="ARBA00022448"/>
    </source>
</evidence>
<reference evidence="8 9" key="1">
    <citation type="journal article" date="2014" name="Genome Announc.">
        <title>Draft Genome Sequence of the Haloacid-Degrading Burkholderia caribensis Strain MBA4.</title>
        <authorList>
            <person name="Pan Y."/>
            <person name="Kong K.F."/>
            <person name="Tsang J.S."/>
        </authorList>
    </citation>
    <scope>NUCLEOTIDE SEQUENCE [LARGE SCALE GENOMIC DNA]</scope>
    <source>
        <strain evidence="8 9">MBA4</strain>
    </source>
</reference>
<feature type="transmembrane region" description="Helical" evidence="6">
    <location>
        <begin position="117"/>
        <end position="139"/>
    </location>
</feature>
<evidence type="ECO:0000256" key="3">
    <source>
        <dbReference type="ARBA" id="ARBA00022692"/>
    </source>
</evidence>
<name>A0A0P0RIN0_9BURK</name>
<feature type="transmembrane region" description="Helical" evidence="6">
    <location>
        <begin position="375"/>
        <end position="398"/>
    </location>
</feature>
<dbReference type="AlphaFoldDB" id="A0A0P0RIN0"/>
<dbReference type="InterPro" id="IPR020846">
    <property type="entry name" value="MFS_dom"/>
</dbReference>
<dbReference type="CDD" id="cd17319">
    <property type="entry name" value="MFS_ExuT_GudP_like"/>
    <property type="match status" value="1"/>
</dbReference>
<dbReference type="InterPro" id="IPR036259">
    <property type="entry name" value="MFS_trans_sf"/>
</dbReference>
<dbReference type="InterPro" id="IPR011701">
    <property type="entry name" value="MFS"/>
</dbReference>
<feature type="transmembrane region" description="Helical" evidence="6">
    <location>
        <begin position="186"/>
        <end position="208"/>
    </location>
</feature>
<dbReference type="PANTHER" id="PTHR43791">
    <property type="entry name" value="PERMEASE-RELATED"/>
    <property type="match status" value="1"/>
</dbReference>
<feature type="transmembrane region" description="Helical" evidence="6">
    <location>
        <begin position="286"/>
        <end position="307"/>
    </location>
</feature>
<dbReference type="FunFam" id="1.20.1250.20:FF:000018">
    <property type="entry name" value="MFS transporter permease"/>
    <property type="match status" value="1"/>
</dbReference>
<dbReference type="GeneID" id="69972150"/>
<evidence type="ECO:0000313" key="8">
    <source>
        <dbReference type="EMBL" id="ALL68435.1"/>
    </source>
</evidence>
<evidence type="ECO:0000256" key="5">
    <source>
        <dbReference type="ARBA" id="ARBA00023136"/>
    </source>
</evidence>
<dbReference type="RefSeq" id="WP_051454035.1">
    <property type="nucleotide sequence ID" value="NZ_CP012747.1"/>
</dbReference>
<organism evidence="8 9">
    <name type="scientific">Paraburkholderia caribensis MBA4</name>
    <dbReference type="NCBI Taxonomy" id="1323664"/>
    <lineage>
        <taxon>Bacteria</taxon>
        <taxon>Pseudomonadati</taxon>
        <taxon>Pseudomonadota</taxon>
        <taxon>Betaproteobacteria</taxon>
        <taxon>Burkholderiales</taxon>
        <taxon>Burkholderiaceae</taxon>
        <taxon>Paraburkholderia</taxon>
    </lineage>
</organism>
<keyword evidence="3 6" id="KW-0812">Transmembrane</keyword>
<dbReference type="GO" id="GO:0022857">
    <property type="term" value="F:transmembrane transporter activity"/>
    <property type="evidence" value="ECO:0007669"/>
    <property type="project" value="InterPro"/>
</dbReference>
<feature type="transmembrane region" description="Helical" evidence="6">
    <location>
        <begin position="93"/>
        <end position="111"/>
    </location>
</feature>
<dbReference type="KEGG" id="bcai:K788_0000511"/>
<feature type="transmembrane region" description="Helical" evidence="6">
    <location>
        <begin position="410"/>
        <end position="428"/>
    </location>
</feature>
<feature type="transmembrane region" description="Helical" evidence="6">
    <location>
        <begin position="343"/>
        <end position="363"/>
    </location>
</feature>
<dbReference type="PROSITE" id="PS50850">
    <property type="entry name" value="MFS"/>
    <property type="match status" value="1"/>
</dbReference>
<feature type="transmembrane region" description="Helical" evidence="6">
    <location>
        <begin position="61"/>
        <end position="81"/>
    </location>
</feature>
<dbReference type="Gene3D" id="1.20.1250.20">
    <property type="entry name" value="MFS general substrate transporter like domains"/>
    <property type="match status" value="2"/>
</dbReference>
<dbReference type="Proteomes" id="UP000019146">
    <property type="component" value="Chromosome 2"/>
</dbReference>
<evidence type="ECO:0000256" key="1">
    <source>
        <dbReference type="ARBA" id="ARBA00004141"/>
    </source>
</evidence>
<comment type="subcellular location">
    <subcellularLocation>
        <location evidence="1">Membrane</location>
        <topology evidence="1">Multi-pass membrane protein</topology>
    </subcellularLocation>
</comment>
<evidence type="ECO:0000259" key="7">
    <source>
        <dbReference type="PROSITE" id="PS50850"/>
    </source>
</evidence>
<dbReference type="Pfam" id="PF07690">
    <property type="entry name" value="MFS_1"/>
    <property type="match status" value="1"/>
</dbReference>
<proteinExistence type="predicted"/>
<keyword evidence="5 6" id="KW-0472">Membrane</keyword>
<keyword evidence="2" id="KW-0813">Transport</keyword>
<gene>
    <name evidence="8" type="ORF">K788_0000511</name>
</gene>
<feature type="domain" description="Major facilitator superfamily (MFS) profile" evidence="7">
    <location>
        <begin position="27"/>
        <end position="434"/>
    </location>
</feature>
<sequence>MSHRGSDLNIYTDDFREGVYRKVMWRLLPLLFSCYVLNYLDRINIGYAQLRMGPDLGFSDAVYGLGASMFFVGYVLFEIPSNLLLQKIGARKTMLRIMVLWGLLSAATVFVRTPAEFYIVRFFLGVAEAGFFPGIVLYLTLWFPPQRRARVVGIFMTATVVAGMIAGPVSGWILHNTDGLYGISSWQWLYLIEGLPSCVLGVITYFCLSDAPEKASWLVGSERELIINEVAAFGTPPSSQTGGVSIALRSRAVWMYSLLYFALGWGAYALSFWMPSMIKGLGIDDTRVIGLVSLIPYTFGAVVMVWYGRRSDRKRERRWHLAVAAFVAAATLIATTMTTANAWLSVALISLAVGGVVAAYPVFWAAATSAVPRAAAGASIAAITSIGNLSGVATPYTIGVLKSLTGSLSAGLYCTAAMMILGGIVMVYRYRGQAEEYASA</sequence>
<accession>A0A0P0RIN0</accession>
<feature type="transmembrane region" description="Helical" evidence="6">
    <location>
        <begin position="23"/>
        <end position="41"/>
    </location>
</feature>
<dbReference type="SUPFAM" id="SSF103473">
    <property type="entry name" value="MFS general substrate transporter"/>
    <property type="match status" value="1"/>
</dbReference>